<keyword evidence="3" id="KW-1185">Reference proteome</keyword>
<dbReference type="Pfam" id="PF23843">
    <property type="entry name" value="DUF7210"/>
    <property type="match status" value="1"/>
</dbReference>
<dbReference type="RefSeq" id="WP_381482226.1">
    <property type="nucleotide sequence ID" value="NZ_JBHTLT010000127.1"/>
</dbReference>
<dbReference type="Proteomes" id="UP001597231">
    <property type="component" value="Unassembled WGS sequence"/>
</dbReference>
<proteinExistence type="predicted"/>
<evidence type="ECO:0000259" key="1">
    <source>
        <dbReference type="Pfam" id="PF23843"/>
    </source>
</evidence>
<dbReference type="InterPro" id="IPR055634">
    <property type="entry name" value="DUF7210"/>
</dbReference>
<dbReference type="EMBL" id="JBHTLT010000127">
    <property type="protein sequence ID" value="MFD1206645.1"/>
    <property type="molecule type" value="Genomic_DNA"/>
</dbReference>
<feature type="domain" description="DUF7210" evidence="1">
    <location>
        <begin position="3"/>
        <end position="39"/>
    </location>
</feature>
<sequence>MYEVTFNRNVKFGKDLYKTGESLNVSKDDYQVLLDADVISEVEPIKEKTKPKAATKKKSGD</sequence>
<gene>
    <name evidence="2" type="ORF">ACFQ38_16230</name>
</gene>
<evidence type="ECO:0000313" key="3">
    <source>
        <dbReference type="Proteomes" id="UP001597231"/>
    </source>
</evidence>
<reference evidence="3" key="1">
    <citation type="journal article" date="2019" name="Int. J. Syst. Evol. Microbiol.">
        <title>The Global Catalogue of Microorganisms (GCM) 10K type strain sequencing project: providing services to taxonomists for standard genome sequencing and annotation.</title>
        <authorList>
            <consortium name="The Broad Institute Genomics Platform"/>
            <consortium name="The Broad Institute Genome Sequencing Center for Infectious Disease"/>
            <person name="Wu L."/>
            <person name="Ma J."/>
        </authorList>
    </citation>
    <scope>NUCLEOTIDE SEQUENCE [LARGE SCALE GENOMIC DNA]</scope>
    <source>
        <strain evidence="3">CCUG 53915</strain>
    </source>
</reference>
<accession>A0ABW3U0U1</accession>
<protein>
    <recommendedName>
        <fullName evidence="1">DUF7210 domain-containing protein</fullName>
    </recommendedName>
</protein>
<name>A0ABW3U0U1_9BACL</name>
<organism evidence="2 3">
    <name type="scientific">Sporosarcina contaminans</name>
    <dbReference type="NCBI Taxonomy" id="633403"/>
    <lineage>
        <taxon>Bacteria</taxon>
        <taxon>Bacillati</taxon>
        <taxon>Bacillota</taxon>
        <taxon>Bacilli</taxon>
        <taxon>Bacillales</taxon>
        <taxon>Caryophanaceae</taxon>
        <taxon>Sporosarcina</taxon>
    </lineage>
</organism>
<comment type="caution">
    <text evidence="2">The sequence shown here is derived from an EMBL/GenBank/DDBJ whole genome shotgun (WGS) entry which is preliminary data.</text>
</comment>
<evidence type="ECO:0000313" key="2">
    <source>
        <dbReference type="EMBL" id="MFD1206645.1"/>
    </source>
</evidence>